<dbReference type="EMBL" id="MNCJ02000322">
    <property type="protein sequence ID" value="KAF5799010.1"/>
    <property type="molecule type" value="Genomic_DNA"/>
</dbReference>
<dbReference type="Gramene" id="mRNA:HanXRQr2_Chr07g0299681">
    <property type="protein sequence ID" value="mRNA:HanXRQr2_Chr07g0299681"/>
    <property type="gene ID" value="HanXRQr2_Chr07g0299681"/>
</dbReference>
<evidence type="ECO:0000313" key="3">
    <source>
        <dbReference type="Proteomes" id="UP000215914"/>
    </source>
</evidence>
<sequence>MKRKSTSYIYNDVEHEDEHEQQQDRLSSLPDVLLIYIFSFIDTKLALQSQILSKRWVNLWTLLPVLNFDYSLLQRFDHFIHKVLTYRNASIKLDAVNIKLTDYNTMATVFNYALVNRVPNLSIDTSDYLTKYRPIQCLNGTDSLRKLELKGMFEFGRFSVCSGLVKLRLERVKIVESDPFSCFPNLKELCLVNCKMGFDLSVLEVIGFELLRLTISSCFYHPVPYEKLVLMTPKLKVLEISGLIPMSFEACELPGLDTVHIDCCFSFVRAFDRIVQQPDEGEQKVNLIKMFWCLRNAKCIHLSPSTVKLLSLSHDKLDEEPCPFVNLKVLNLIPPPNKPVGELHSSVATYLLRGSRKAVVKTLPG</sequence>
<dbReference type="AlphaFoldDB" id="A0A251TAX9"/>
<dbReference type="PANTHER" id="PTHR34223:SF51">
    <property type="entry name" value="OS06G0556300 PROTEIN"/>
    <property type="match status" value="1"/>
</dbReference>
<reference evidence="1" key="3">
    <citation type="submission" date="2020-06" db="EMBL/GenBank/DDBJ databases">
        <title>Helianthus annuus Genome sequencing and assembly Release 2.</title>
        <authorList>
            <person name="Gouzy J."/>
            <person name="Langlade N."/>
            <person name="Munos S."/>
        </authorList>
    </citation>
    <scope>NUCLEOTIDE SEQUENCE</scope>
    <source>
        <tissue evidence="1">Leaves</tissue>
    </source>
</reference>
<dbReference type="Gene3D" id="1.20.1280.50">
    <property type="match status" value="1"/>
</dbReference>
<dbReference type="SUPFAM" id="SSF52047">
    <property type="entry name" value="RNI-like"/>
    <property type="match status" value="1"/>
</dbReference>
<protein>
    <submittedName>
        <fullName evidence="1">Leucine-rich repeat domain superfamily, F-box-like domain superfamily</fullName>
    </submittedName>
    <submittedName>
        <fullName evidence="2">Putative F-box domain, Leucine-rich repeat domain, L domain-like protein</fullName>
    </submittedName>
</protein>
<dbReference type="Gene3D" id="3.80.10.10">
    <property type="entry name" value="Ribonuclease Inhibitor"/>
    <property type="match status" value="1"/>
</dbReference>
<dbReference type="STRING" id="4232.A0A251TAX9"/>
<accession>A0A251TAX9</accession>
<dbReference type="SUPFAM" id="SSF81383">
    <property type="entry name" value="F-box domain"/>
    <property type="match status" value="1"/>
</dbReference>
<keyword evidence="3" id="KW-1185">Reference proteome</keyword>
<name>A0A251TAX9_HELAN</name>
<evidence type="ECO:0000313" key="2">
    <source>
        <dbReference type="EMBL" id="OTG07929.1"/>
    </source>
</evidence>
<gene>
    <name evidence="2" type="ORF">HannXRQ_Chr11g0335991</name>
    <name evidence="1" type="ORF">HanXRQr2_Chr07g0299681</name>
</gene>
<dbReference type="PANTHER" id="PTHR34223">
    <property type="entry name" value="OS11G0201299 PROTEIN"/>
    <property type="match status" value="1"/>
</dbReference>
<organism evidence="2 3">
    <name type="scientific">Helianthus annuus</name>
    <name type="common">Common sunflower</name>
    <dbReference type="NCBI Taxonomy" id="4232"/>
    <lineage>
        <taxon>Eukaryota</taxon>
        <taxon>Viridiplantae</taxon>
        <taxon>Streptophyta</taxon>
        <taxon>Embryophyta</taxon>
        <taxon>Tracheophyta</taxon>
        <taxon>Spermatophyta</taxon>
        <taxon>Magnoliopsida</taxon>
        <taxon>eudicotyledons</taxon>
        <taxon>Gunneridae</taxon>
        <taxon>Pentapetalae</taxon>
        <taxon>asterids</taxon>
        <taxon>campanulids</taxon>
        <taxon>Asterales</taxon>
        <taxon>Asteraceae</taxon>
        <taxon>Asteroideae</taxon>
        <taxon>Heliantheae alliance</taxon>
        <taxon>Heliantheae</taxon>
        <taxon>Helianthus</taxon>
    </lineage>
</organism>
<proteinExistence type="predicted"/>
<dbReference type="OrthoDB" id="1848700at2759"/>
<evidence type="ECO:0000313" key="1">
    <source>
        <dbReference type="EMBL" id="KAF5799010.1"/>
    </source>
</evidence>
<dbReference type="EMBL" id="CM007900">
    <property type="protein sequence ID" value="OTG07929.1"/>
    <property type="molecule type" value="Genomic_DNA"/>
</dbReference>
<dbReference type="InterPro" id="IPR053197">
    <property type="entry name" value="F-box_SCFL_complex_component"/>
</dbReference>
<reference evidence="2" key="2">
    <citation type="submission" date="2017-02" db="EMBL/GenBank/DDBJ databases">
        <title>Sunflower complete genome.</title>
        <authorList>
            <person name="Langlade N."/>
            <person name="Munos S."/>
        </authorList>
    </citation>
    <scope>NUCLEOTIDE SEQUENCE [LARGE SCALE GENOMIC DNA]</scope>
    <source>
        <tissue evidence="2">Leaves</tissue>
    </source>
</reference>
<dbReference type="Proteomes" id="UP000215914">
    <property type="component" value="Chromosome 11"/>
</dbReference>
<dbReference type="InParanoid" id="A0A251TAX9"/>
<reference evidence="1 3" key="1">
    <citation type="journal article" date="2017" name="Nature">
        <title>The sunflower genome provides insights into oil metabolism, flowering and Asterid evolution.</title>
        <authorList>
            <person name="Badouin H."/>
            <person name="Gouzy J."/>
            <person name="Grassa C.J."/>
            <person name="Murat F."/>
            <person name="Staton S.E."/>
            <person name="Cottret L."/>
            <person name="Lelandais-Briere C."/>
            <person name="Owens G.L."/>
            <person name="Carrere S."/>
            <person name="Mayjonade B."/>
            <person name="Legrand L."/>
            <person name="Gill N."/>
            <person name="Kane N.C."/>
            <person name="Bowers J.E."/>
            <person name="Hubner S."/>
            <person name="Bellec A."/>
            <person name="Berard A."/>
            <person name="Berges H."/>
            <person name="Blanchet N."/>
            <person name="Boniface M.C."/>
            <person name="Brunel D."/>
            <person name="Catrice O."/>
            <person name="Chaidir N."/>
            <person name="Claudel C."/>
            <person name="Donnadieu C."/>
            <person name="Faraut T."/>
            <person name="Fievet G."/>
            <person name="Helmstetter N."/>
            <person name="King M."/>
            <person name="Knapp S.J."/>
            <person name="Lai Z."/>
            <person name="Le Paslier M.C."/>
            <person name="Lippi Y."/>
            <person name="Lorenzon L."/>
            <person name="Mandel J.R."/>
            <person name="Marage G."/>
            <person name="Marchand G."/>
            <person name="Marquand E."/>
            <person name="Bret-Mestries E."/>
            <person name="Morien E."/>
            <person name="Nambeesan S."/>
            <person name="Nguyen T."/>
            <person name="Pegot-Espagnet P."/>
            <person name="Pouilly N."/>
            <person name="Raftis F."/>
            <person name="Sallet E."/>
            <person name="Schiex T."/>
            <person name="Thomas J."/>
            <person name="Vandecasteele C."/>
            <person name="Vares D."/>
            <person name="Vear F."/>
            <person name="Vautrin S."/>
            <person name="Crespi M."/>
            <person name="Mangin B."/>
            <person name="Burke J.M."/>
            <person name="Salse J."/>
            <person name="Munos S."/>
            <person name="Vincourt P."/>
            <person name="Rieseberg L.H."/>
            <person name="Langlade N.B."/>
        </authorList>
    </citation>
    <scope>NUCLEOTIDE SEQUENCE [LARGE SCALE GENOMIC DNA]</scope>
    <source>
        <strain evidence="3">cv. SF193</strain>
        <tissue evidence="1">Leaves</tissue>
    </source>
</reference>
<dbReference type="InterPro" id="IPR036047">
    <property type="entry name" value="F-box-like_dom_sf"/>
</dbReference>
<dbReference type="InterPro" id="IPR032675">
    <property type="entry name" value="LRR_dom_sf"/>
</dbReference>